<evidence type="ECO:0000256" key="6">
    <source>
        <dbReference type="SAM" id="SignalP"/>
    </source>
</evidence>
<feature type="signal peptide" evidence="6">
    <location>
        <begin position="1"/>
        <end position="24"/>
    </location>
</feature>
<gene>
    <name evidence="9" type="ORF">PUP29_11825</name>
</gene>
<evidence type="ECO:0000256" key="2">
    <source>
        <dbReference type="ARBA" id="ARBA00009463"/>
    </source>
</evidence>
<evidence type="ECO:0000256" key="5">
    <source>
        <dbReference type="PIRSR" id="PIRSR000105-2"/>
    </source>
</evidence>
<dbReference type="PROSITE" id="PS51257">
    <property type="entry name" value="PROKAR_LIPOPROTEIN"/>
    <property type="match status" value="1"/>
</dbReference>
<evidence type="ECO:0000313" key="9">
    <source>
        <dbReference type="EMBL" id="XCC62205.1"/>
    </source>
</evidence>
<feature type="binding site" evidence="5">
    <location>
        <position position="97"/>
    </location>
    <ligand>
        <name>NAD(+)</name>
        <dbReference type="ChEBI" id="CHEBI:57540"/>
    </ligand>
</feature>
<dbReference type="RefSeq" id="WP_079545547.1">
    <property type="nucleotide sequence ID" value="NZ_CP117826.1"/>
</dbReference>
<organism evidence="9">
    <name type="scientific">Christensenella massiliensis</name>
    <dbReference type="NCBI Taxonomy" id="1805714"/>
    <lineage>
        <taxon>Bacteria</taxon>
        <taxon>Bacillati</taxon>
        <taxon>Bacillota</taxon>
        <taxon>Clostridia</taxon>
        <taxon>Christensenellales</taxon>
        <taxon>Christensenellaceae</taxon>
        <taxon>Christensenella</taxon>
    </lineage>
</organism>
<dbReference type="SUPFAM" id="SSF48179">
    <property type="entry name" value="6-phosphogluconate dehydrogenase C-terminal domain-like"/>
    <property type="match status" value="1"/>
</dbReference>
<dbReference type="InterPro" id="IPR013328">
    <property type="entry name" value="6PGD_dom2"/>
</dbReference>
<dbReference type="Pfam" id="PF02737">
    <property type="entry name" value="3HCDH_N"/>
    <property type="match status" value="1"/>
</dbReference>
<dbReference type="SUPFAM" id="SSF51735">
    <property type="entry name" value="NAD(P)-binding Rossmann-fold domains"/>
    <property type="match status" value="1"/>
</dbReference>
<name>A0AAU8A9E3_9FIRM</name>
<dbReference type="PANTHER" id="PTHR48075">
    <property type="entry name" value="3-HYDROXYACYL-COA DEHYDROGENASE FAMILY PROTEIN"/>
    <property type="match status" value="1"/>
</dbReference>
<dbReference type="Pfam" id="PF00725">
    <property type="entry name" value="3HCDH"/>
    <property type="match status" value="1"/>
</dbReference>
<proteinExistence type="inferred from homology"/>
<dbReference type="InterPro" id="IPR006176">
    <property type="entry name" value="3-OHacyl-CoA_DH_NAD-bd"/>
</dbReference>
<feature type="binding site" evidence="5">
    <location>
        <position position="119"/>
    </location>
    <ligand>
        <name>NAD(+)</name>
        <dbReference type="ChEBI" id="CHEBI:57540"/>
    </ligand>
</feature>
<sequence>MDKIKKVAVVGAGLMGCSIAQVFAAAGKTVTLYDTNIGIDPIGKVEANIDIMIGKCAADEEYKKYVLEHIGFCSHLQKAVEEAELVVECVFEDMQIKRGVFAELEALCGTETVFATNTSVMSPTEIAEDLKHKGRFIGMHFWNPAHLMPLVELVKTKETRQDIAELCARELRQAGKKPVVCEKDVPGFIANRLQHALWREAVSLVEHGIADAQTVDMALKYGPGLRLPRIAPLENADMVGLDLTLSIHRYVLKYLEDSHEPSPLLEELVNEGRLGFKSGGHGFYDLSEREMLDRTVGLNEYLIDQINKEKE</sequence>
<dbReference type="PIRSF" id="PIRSF000105">
    <property type="entry name" value="HCDH"/>
    <property type="match status" value="1"/>
</dbReference>
<feature type="binding site" evidence="5">
    <location>
        <begin position="11"/>
        <end position="16"/>
    </location>
    <ligand>
        <name>NAD(+)</name>
        <dbReference type="ChEBI" id="CHEBI:57540"/>
    </ligand>
</feature>
<dbReference type="InterPro" id="IPR022694">
    <property type="entry name" value="3-OHacyl-CoA_DH"/>
</dbReference>
<evidence type="ECO:0000256" key="1">
    <source>
        <dbReference type="ARBA" id="ARBA00005086"/>
    </source>
</evidence>
<feature type="binding site" evidence="5">
    <location>
        <position position="92"/>
    </location>
    <ligand>
        <name>NAD(+)</name>
        <dbReference type="ChEBI" id="CHEBI:57540"/>
    </ligand>
</feature>
<feature type="domain" description="3-hydroxyacyl-CoA dehydrogenase NAD binding" evidence="8">
    <location>
        <begin position="6"/>
        <end position="184"/>
    </location>
</feature>
<evidence type="ECO:0000256" key="3">
    <source>
        <dbReference type="ARBA" id="ARBA00023002"/>
    </source>
</evidence>
<dbReference type="EMBL" id="CP117826">
    <property type="protein sequence ID" value="XCC62205.1"/>
    <property type="molecule type" value="Genomic_DNA"/>
</dbReference>
<dbReference type="InterPro" id="IPR006108">
    <property type="entry name" value="3HC_DH_C"/>
</dbReference>
<dbReference type="Gene3D" id="3.40.50.720">
    <property type="entry name" value="NAD(P)-binding Rossmann-like Domain"/>
    <property type="match status" value="1"/>
</dbReference>
<evidence type="ECO:0000259" key="7">
    <source>
        <dbReference type="Pfam" id="PF00725"/>
    </source>
</evidence>
<dbReference type="InterPro" id="IPR036291">
    <property type="entry name" value="NAD(P)-bd_dom_sf"/>
</dbReference>
<dbReference type="GO" id="GO:0008691">
    <property type="term" value="F:3-hydroxybutyryl-CoA dehydrogenase activity"/>
    <property type="evidence" value="ECO:0007669"/>
    <property type="project" value="TreeGrafter"/>
</dbReference>
<keyword evidence="6" id="KW-0732">Signal</keyword>
<dbReference type="InterPro" id="IPR008927">
    <property type="entry name" value="6-PGluconate_DH-like_C_sf"/>
</dbReference>
<evidence type="ECO:0000256" key="4">
    <source>
        <dbReference type="PIRSR" id="PIRSR000105-1"/>
    </source>
</evidence>
<dbReference type="GO" id="GO:0070403">
    <property type="term" value="F:NAD+ binding"/>
    <property type="evidence" value="ECO:0007669"/>
    <property type="project" value="InterPro"/>
</dbReference>
<comment type="similarity">
    <text evidence="2">Belongs to the 3-hydroxyacyl-CoA dehydrogenase family.</text>
</comment>
<protein>
    <submittedName>
        <fullName evidence="9">3-hydroxyacyl-CoA dehydrogenase family protein</fullName>
    </submittedName>
</protein>
<reference evidence="9" key="1">
    <citation type="submission" date="2023-02" db="EMBL/GenBank/DDBJ databases">
        <title>Gut commensal Christensenella minuta modulates host metabolism via a new class of secondary bile acids.</title>
        <authorList>
            <person name="Liu C."/>
        </authorList>
    </citation>
    <scope>NUCLEOTIDE SEQUENCE</scope>
    <source>
        <strain evidence="9">CA70</strain>
    </source>
</reference>
<feature type="site" description="Important for catalytic activity" evidence="4">
    <location>
        <position position="140"/>
    </location>
</feature>
<dbReference type="Gene3D" id="1.10.1040.10">
    <property type="entry name" value="N-(1-d-carboxylethyl)-l-norvaline Dehydrogenase, domain 2"/>
    <property type="match status" value="1"/>
</dbReference>
<feature type="binding site" evidence="5">
    <location>
        <position position="34"/>
    </location>
    <ligand>
        <name>NAD(+)</name>
        <dbReference type="ChEBI" id="CHEBI:57540"/>
    </ligand>
</feature>
<comment type="pathway">
    <text evidence="1">Lipid metabolism; butanoate metabolism.</text>
</comment>
<feature type="binding site" evidence="5">
    <location>
        <position position="277"/>
    </location>
    <ligand>
        <name>NAD(+)</name>
        <dbReference type="ChEBI" id="CHEBI:57540"/>
    </ligand>
</feature>
<dbReference type="AlphaFoldDB" id="A0AAU8A9E3"/>
<accession>A0AAU8A9E3</accession>
<evidence type="ECO:0000259" key="8">
    <source>
        <dbReference type="Pfam" id="PF02737"/>
    </source>
</evidence>
<feature type="domain" description="3-hydroxyacyl-CoA dehydrogenase C-terminal" evidence="7">
    <location>
        <begin position="187"/>
        <end position="285"/>
    </location>
</feature>
<dbReference type="PANTHER" id="PTHR48075:SF5">
    <property type="entry name" value="3-HYDROXYBUTYRYL-COA DEHYDROGENASE"/>
    <property type="match status" value="1"/>
</dbReference>
<feature type="chain" id="PRO_5043683724" evidence="6">
    <location>
        <begin position="25"/>
        <end position="311"/>
    </location>
</feature>
<keyword evidence="3" id="KW-0560">Oxidoreductase</keyword>
<feature type="binding site" evidence="5">
    <location>
        <position position="143"/>
    </location>
    <ligand>
        <name>NAD(+)</name>
        <dbReference type="ChEBI" id="CHEBI:57540"/>
    </ligand>
</feature>
<dbReference type="GO" id="GO:0006635">
    <property type="term" value="P:fatty acid beta-oxidation"/>
    <property type="evidence" value="ECO:0007669"/>
    <property type="project" value="TreeGrafter"/>
</dbReference>
<keyword evidence="5" id="KW-0520">NAD</keyword>